<dbReference type="Proteomes" id="UP001490365">
    <property type="component" value="Unassembled WGS sequence"/>
</dbReference>
<dbReference type="RefSeq" id="WP_351962245.1">
    <property type="nucleotide sequence ID" value="NZ_JBEOZM010000040.1"/>
</dbReference>
<comment type="caution">
    <text evidence="2">The sequence shown here is derived from an EMBL/GenBank/DDBJ whole genome shotgun (WGS) entry which is preliminary data.</text>
</comment>
<feature type="region of interest" description="Disordered" evidence="1">
    <location>
        <begin position="184"/>
        <end position="210"/>
    </location>
</feature>
<feature type="region of interest" description="Disordered" evidence="1">
    <location>
        <begin position="1"/>
        <end position="37"/>
    </location>
</feature>
<proteinExistence type="predicted"/>
<accession>A0ABV1TVE9</accession>
<dbReference type="EMBL" id="JBEOZM010000040">
    <property type="protein sequence ID" value="MER6274012.1"/>
    <property type="molecule type" value="Genomic_DNA"/>
</dbReference>
<keyword evidence="3" id="KW-1185">Reference proteome</keyword>
<organism evidence="2 3">
    <name type="scientific">Streptomyces sp. 900105755</name>
    <dbReference type="NCBI Taxonomy" id="3154389"/>
    <lineage>
        <taxon>Bacteria</taxon>
        <taxon>Bacillati</taxon>
        <taxon>Actinomycetota</taxon>
        <taxon>Actinomycetes</taxon>
        <taxon>Kitasatosporales</taxon>
        <taxon>Streptomycetaceae</taxon>
        <taxon>Streptomyces</taxon>
    </lineage>
</organism>
<feature type="compositionally biased region" description="Low complexity" evidence="1">
    <location>
        <begin position="98"/>
        <end position="125"/>
    </location>
</feature>
<evidence type="ECO:0000313" key="3">
    <source>
        <dbReference type="Proteomes" id="UP001490365"/>
    </source>
</evidence>
<gene>
    <name evidence="2" type="ORF">ABT211_43200</name>
</gene>
<sequence>MTSRDEVPPDTDTDTADEDNATPAPEEAWPNGGRSGRRKRLLTLGATLALSVLVIQFAHSGPTKTHPAAQAKNITHSAVPTAAGTPAPHPSPSTTLSATPKATPSRKAAKASPSPSASASDADSAGDWPYDYQVGRVQTECNSIAGCMSTATIKFTNMDSVSHTFYYEYQGIDASGTIVYEGATSTDELDPGRSQKDQMVASDDTDPTNKVVRIEVSSVTVDSPY</sequence>
<feature type="compositionally biased region" description="Acidic residues" evidence="1">
    <location>
        <begin position="8"/>
        <end position="20"/>
    </location>
</feature>
<reference evidence="2 3" key="1">
    <citation type="submission" date="2024-06" db="EMBL/GenBank/DDBJ databases">
        <title>The Natural Products Discovery Center: Release of the First 8490 Sequenced Strains for Exploring Actinobacteria Biosynthetic Diversity.</title>
        <authorList>
            <person name="Kalkreuter E."/>
            <person name="Kautsar S.A."/>
            <person name="Yang D."/>
            <person name="Bader C.D."/>
            <person name="Teijaro C.N."/>
            <person name="Fluegel L."/>
            <person name="Davis C.M."/>
            <person name="Simpson J.R."/>
            <person name="Lauterbach L."/>
            <person name="Steele A.D."/>
            <person name="Gui C."/>
            <person name="Meng S."/>
            <person name="Li G."/>
            <person name="Viehrig K."/>
            <person name="Ye F."/>
            <person name="Su P."/>
            <person name="Kiefer A.F."/>
            <person name="Nichols A."/>
            <person name="Cepeda A.J."/>
            <person name="Yan W."/>
            <person name="Fan B."/>
            <person name="Jiang Y."/>
            <person name="Adhikari A."/>
            <person name="Zheng C.-J."/>
            <person name="Schuster L."/>
            <person name="Cowan T.M."/>
            <person name="Smanski M.J."/>
            <person name="Chevrette M.G."/>
            <person name="De Carvalho L.P.S."/>
            <person name="Shen B."/>
        </authorList>
    </citation>
    <scope>NUCLEOTIDE SEQUENCE [LARGE SCALE GENOMIC DNA]</scope>
    <source>
        <strain evidence="2 3">NPDC001694</strain>
    </source>
</reference>
<evidence type="ECO:0000256" key="1">
    <source>
        <dbReference type="SAM" id="MobiDB-lite"/>
    </source>
</evidence>
<name>A0ABV1TVE9_9ACTN</name>
<evidence type="ECO:0000313" key="2">
    <source>
        <dbReference type="EMBL" id="MER6274012.1"/>
    </source>
</evidence>
<protein>
    <submittedName>
        <fullName evidence="2">Uncharacterized protein</fullName>
    </submittedName>
</protein>
<feature type="region of interest" description="Disordered" evidence="1">
    <location>
        <begin position="79"/>
        <end position="127"/>
    </location>
</feature>